<dbReference type="EMBL" id="HG691182">
    <property type="protein sequence ID" value="CDI75870.1"/>
    <property type="molecule type" value="Genomic_DNA"/>
</dbReference>
<dbReference type="Proteomes" id="UP000018201">
    <property type="component" value="Unassembled WGS sequence"/>
</dbReference>
<protein>
    <submittedName>
        <fullName evidence="1">Uncharacterized protein</fullName>
    </submittedName>
</protein>
<reference evidence="1" key="2">
    <citation type="submission" date="2013-10" db="EMBL/GenBank/DDBJ databases">
        <authorList>
            <person name="Aslett M."/>
        </authorList>
    </citation>
    <scope>NUCLEOTIDE SEQUENCE [LARGE SCALE GENOMIC DNA]</scope>
    <source>
        <strain evidence="1">Houghton</strain>
    </source>
</reference>
<gene>
    <name evidence="1" type="ORF">EPH_0006490</name>
</gene>
<dbReference type="VEuPathDB" id="ToxoDB:EPH_0006490"/>
<keyword evidence="2" id="KW-1185">Reference proteome</keyword>
<organism evidence="1 2">
    <name type="scientific">Eimeria praecox</name>
    <dbReference type="NCBI Taxonomy" id="51316"/>
    <lineage>
        <taxon>Eukaryota</taxon>
        <taxon>Sar</taxon>
        <taxon>Alveolata</taxon>
        <taxon>Apicomplexa</taxon>
        <taxon>Conoidasida</taxon>
        <taxon>Coccidia</taxon>
        <taxon>Eucoccidiorida</taxon>
        <taxon>Eimeriorina</taxon>
        <taxon>Eimeriidae</taxon>
        <taxon>Eimeria</taxon>
    </lineage>
</organism>
<sequence length="138" mass="15782">MRSFLPSRYHSVVGLYVLVGGELWLTMESSLLRRCYAERECSCDGAEGMRWVETVLRKAVKKLSWAEIGQFDPLGWRGVLMEWLSGFYDGVEGMRWVKYTVGAEVQRLCWEEVGQCRPLELGGAWLECLASLLRIANV</sequence>
<accession>U6G6R7</accession>
<proteinExistence type="predicted"/>
<dbReference type="AlphaFoldDB" id="U6G6R7"/>
<evidence type="ECO:0000313" key="2">
    <source>
        <dbReference type="Proteomes" id="UP000018201"/>
    </source>
</evidence>
<name>U6G6R7_9EIME</name>
<evidence type="ECO:0000313" key="1">
    <source>
        <dbReference type="EMBL" id="CDI75870.1"/>
    </source>
</evidence>
<reference evidence="1" key="1">
    <citation type="submission" date="2013-10" db="EMBL/GenBank/DDBJ databases">
        <title>Genomic analysis of the causative agents of coccidiosis in chickens.</title>
        <authorList>
            <person name="Reid A.J."/>
            <person name="Blake D."/>
            <person name="Billington K."/>
            <person name="Browne H."/>
            <person name="Dunn M."/>
            <person name="Hung S."/>
            <person name="Kawahara F."/>
            <person name="Miranda-Saavedra D."/>
            <person name="Mourier T."/>
            <person name="Nagra H."/>
            <person name="Otto T.D."/>
            <person name="Rawlings N."/>
            <person name="Sanchez A."/>
            <person name="Sanders M."/>
            <person name="Subramaniam C."/>
            <person name="Tay Y."/>
            <person name="Dear P."/>
            <person name="Doerig C."/>
            <person name="Gruber A."/>
            <person name="Parkinson J."/>
            <person name="Shirley M."/>
            <person name="Wan K.L."/>
            <person name="Berriman M."/>
            <person name="Tomley F."/>
            <person name="Pain A."/>
        </authorList>
    </citation>
    <scope>NUCLEOTIDE SEQUENCE [LARGE SCALE GENOMIC DNA]</scope>
    <source>
        <strain evidence="1">Houghton</strain>
    </source>
</reference>